<evidence type="ECO:0000313" key="9">
    <source>
        <dbReference type="Proteomes" id="UP001163046"/>
    </source>
</evidence>
<dbReference type="GO" id="GO:0004497">
    <property type="term" value="F:monooxygenase activity"/>
    <property type="evidence" value="ECO:0007669"/>
    <property type="project" value="UniProtKB-KW"/>
</dbReference>
<dbReference type="Gene3D" id="1.10.630.10">
    <property type="entry name" value="Cytochrome P450"/>
    <property type="match status" value="1"/>
</dbReference>
<evidence type="ECO:0000256" key="4">
    <source>
        <dbReference type="ARBA" id="ARBA00022723"/>
    </source>
</evidence>
<proteinExistence type="inferred from homology"/>
<dbReference type="InterPro" id="IPR050479">
    <property type="entry name" value="CYP11_CYP27_families"/>
</dbReference>
<keyword evidence="9" id="KW-1185">Reference proteome</keyword>
<dbReference type="InterPro" id="IPR001128">
    <property type="entry name" value="Cyt_P450"/>
</dbReference>
<dbReference type="GO" id="GO:0005506">
    <property type="term" value="F:iron ion binding"/>
    <property type="evidence" value="ECO:0007669"/>
    <property type="project" value="InterPro"/>
</dbReference>
<dbReference type="Proteomes" id="UP001163046">
    <property type="component" value="Unassembled WGS sequence"/>
</dbReference>
<comment type="similarity">
    <text evidence="2">Belongs to the cytochrome P450 family.</text>
</comment>
<keyword evidence="6" id="KW-0408">Iron</keyword>
<dbReference type="OrthoDB" id="3945418at2759"/>
<comment type="caution">
    <text evidence="8">The sequence shown here is derived from an EMBL/GenBank/DDBJ whole genome shotgun (WGS) entry which is preliminary data.</text>
</comment>
<evidence type="ECO:0000256" key="2">
    <source>
        <dbReference type="ARBA" id="ARBA00010617"/>
    </source>
</evidence>
<dbReference type="PANTHER" id="PTHR24279">
    <property type="entry name" value="CYTOCHROME P450"/>
    <property type="match status" value="1"/>
</dbReference>
<accession>A0A9W9ZA44</accession>
<protein>
    <submittedName>
        <fullName evidence="8">Uncharacterized protein</fullName>
    </submittedName>
</protein>
<keyword evidence="7" id="KW-0503">Monooxygenase</keyword>
<evidence type="ECO:0000256" key="6">
    <source>
        <dbReference type="ARBA" id="ARBA00023004"/>
    </source>
</evidence>
<dbReference type="EMBL" id="MU826375">
    <property type="protein sequence ID" value="KAJ7377645.1"/>
    <property type="molecule type" value="Genomic_DNA"/>
</dbReference>
<evidence type="ECO:0000256" key="5">
    <source>
        <dbReference type="ARBA" id="ARBA00023002"/>
    </source>
</evidence>
<sequence>MTNHCRLIKSQDPRGRFATAVQFYRQSDGFTKIHKLAQQLFKDYGPIYKENVSDKTPVVHIMEPADIETVFRAEGKYPHRPPLDGMIKHREKKGQFLGFENISGLKNGREYVRLWPLN</sequence>
<keyword evidence="3" id="KW-0349">Heme</keyword>
<evidence type="ECO:0000256" key="3">
    <source>
        <dbReference type="ARBA" id="ARBA00022617"/>
    </source>
</evidence>
<dbReference type="SUPFAM" id="SSF48264">
    <property type="entry name" value="Cytochrome P450"/>
    <property type="match status" value="1"/>
</dbReference>
<keyword evidence="5" id="KW-0560">Oxidoreductase</keyword>
<evidence type="ECO:0000256" key="1">
    <source>
        <dbReference type="ARBA" id="ARBA00001971"/>
    </source>
</evidence>
<dbReference type="GO" id="GO:0020037">
    <property type="term" value="F:heme binding"/>
    <property type="evidence" value="ECO:0007669"/>
    <property type="project" value="InterPro"/>
</dbReference>
<dbReference type="PANTHER" id="PTHR24279:SF120">
    <property type="entry name" value="CYTOCHROME P450"/>
    <property type="match status" value="1"/>
</dbReference>
<comment type="cofactor">
    <cofactor evidence="1">
        <name>heme</name>
        <dbReference type="ChEBI" id="CHEBI:30413"/>
    </cofactor>
</comment>
<evidence type="ECO:0000256" key="7">
    <source>
        <dbReference type="ARBA" id="ARBA00023033"/>
    </source>
</evidence>
<keyword evidence="4" id="KW-0479">Metal-binding</keyword>
<organism evidence="8 9">
    <name type="scientific">Desmophyllum pertusum</name>
    <dbReference type="NCBI Taxonomy" id="174260"/>
    <lineage>
        <taxon>Eukaryota</taxon>
        <taxon>Metazoa</taxon>
        <taxon>Cnidaria</taxon>
        <taxon>Anthozoa</taxon>
        <taxon>Hexacorallia</taxon>
        <taxon>Scleractinia</taxon>
        <taxon>Caryophylliina</taxon>
        <taxon>Caryophylliidae</taxon>
        <taxon>Desmophyllum</taxon>
    </lineage>
</organism>
<evidence type="ECO:0000313" key="8">
    <source>
        <dbReference type="EMBL" id="KAJ7377645.1"/>
    </source>
</evidence>
<name>A0A9W9ZA44_9CNID</name>
<dbReference type="AlphaFoldDB" id="A0A9W9ZA44"/>
<reference evidence="8" key="1">
    <citation type="submission" date="2023-01" db="EMBL/GenBank/DDBJ databases">
        <title>Genome assembly of the deep-sea coral Lophelia pertusa.</title>
        <authorList>
            <person name="Herrera S."/>
            <person name="Cordes E."/>
        </authorList>
    </citation>
    <scope>NUCLEOTIDE SEQUENCE</scope>
    <source>
        <strain evidence="8">USNM1676648</strain>
        <tissue evidence="8">Polyp</tissue>
    </source>
</reference>
<dbReference type="Pfam" id="PF00067">
    <property type="entry name" value="p450"/>
    <property type="match status" value="1"/>
</dbReference>
<gene>
    <name evidence="8" type="ORF">OS493_027723</name>
</gene>
<dbReference type="InterPro" id="IPR036396">
    <property type="entry name" value="Cyt_P450_sf"/>
</dbReference>
<dbReference type="GO" id="GO:0016705">
    <property type="term" value="F:oxidoreductase activity, acting on paired donors, with incorporation or reduction of molecular oxygen"/>
    <property type="evidence" value="ECO:0007669"/>
    <property type="project" value="InterPro"/>
</dbReference>